<dbReference type="InterPro" id="IPR025315">
    <property type="entry name" value="DUF4220"/>
</dbReference>
<protein>
    <recommendedName>
        <fullName evidence="2">DUF4220 domain-containing protein</fullName>
    </recommendedName>
</protein>
<evidence type="ECO:0000313" key="3">
    <source>
        <dbReference type="EMBL" id="KAL3738312.1"/>
    </source>
</evidence>
<accession>A0ABD3KGL3</accession>
<keyword evidence="1" id="KW-0472">Membrane</keyword>
<organism evidence="3 4">
    <name type="scientific">Eucalyptus globulus</name>
    <name type="common">Tasmanian blue gum</name>
    <dbReference type="NCBI Taxonomy" id="34317"/>
    <lineage>
        <taxon>Eukaryota</taxon>
        <taxon>Viridiplantae</taxon>
        <taxon>Streptophyta</taxon>
        <taxon>Embryophyta</taxon>
        <taxon>Tracheophyta</taxon>
        <taxon>Spermatophyta</taxon>
        <taxon>Magnoliopsida</taxon>
        <taxon>eudicotyledons</taxon>
        <taxon>Gunneridae</taxon>
        <taxon>Pentapetalae</taxon>
        <taxon>rosids</taxon>
        <taxon>malvids</taxon>
        <taxon>Myrtales</taxon>
        <taxon>Myrtaceae</taxon>
        <taxon>Myrtoideae</taxon>
        <taxon>Eucalypteae</taxon>
        <taxon>Eucalyptus</taxon>
    </lineage>
</organism>
<evidence type="ECO:0000256" key="1">
    <source>
        <dbReference type="SAM" id="Phobius"/>
    </source>
</evidence>
<dbReference type="AlphaFoldDB" id="A0ABD3KGL3"/>
<dbReference type="Pfam" id="PF13968">
    <property type="entry name" value="DUF4220"/>
    <property type="match status" value="1"/>
</dbReference>
<gene>
    <name evidence="3" type="ORF">ACJRO7_019786</name>
</gene>
<proteinExistence type="predicted"/>
<keyword evidence="1" id="KW-1133">Transmembrane helix</keyword>
<keyword evidence="4" id="KW-1185">Reference proteome</keyword>
<comment type="caution">
    <text evidence="3">The sequence shown here is derived from an EMBL/GenBank/DDBJ whole genome shotgun (WGS) entry which is preliminary data.</text>
</comment>
<dbReference type="PANTHER" id="PTHR31325">
    <property type="entry name" value="OS01G0798800 PROTEIN-RELATED"/>
    <property type="match status" value="1"/>
</dbReference>
<dbReference type="Proteomes" id="UP001634007">
    <property type="component" value="Unassembled WGS sequence"/>
</dbReference>
<name>A0ABD3KGL3_EUCGL</name>
<feature type="transmembrane region" description="Helical" evidence="1">
    <location>
        <begin position="15"/>
        <end position="35"/>
    </location>
</feature>
<feature type="transmembrane region" description="Helical" evidence="1">
    <location>
        <begin position="292"/>
        <end position="313"/>
    </location>
</feature>
<feature type="transmembrane region" description="Helical" evidence="1">
    <location>
        <begin position="260"/>
        <end position="280"/>
    </location>
</feature>
<feature type="domain" description="DUF4220" evidence="2">
    <location>
        <begin position="62"/>
        <end position="384"/>
    </location>
</feature>
<evidence type="ECO:0000313" key="4">
    <source>
        <dbReference type="Proteomes" id="UP001634007"/>
    </source>
</evidence>
<reference evidence="3 4" key="1">
    <citation type="submission" date="2024-11" db="EMBL/GenBank/DDBJ databases">
        <title>Chromosome-level genome assembly of Eucalyptus globulus Labill. provides insights into its genome evolution.</title>
        <authorList>
            <person name="Li X."/>
        </authorList>
    </citation>
    <scope>NUCLEOTIDE SEQUENCE [LARGE SCALE GENOMIC DNA]</scope>
    <source>
        <strain evidence="3">CL2024</strain>
        <tissue evidence="3">Fresh tender leaves</tissue>
    </source>
</reference>
<feature type="transmembrane region" description="Helical" evidence="1">
    <location>
        <begin position="96"/>
        <end position="114"/>
    </location>
</feature>
<keyword evidence="1" id="KW-0812">Transmembrane</keyword>
<evidence type="ECO:0000259" key="2">
    <source>
        <dbReference type="Pfam" id="PF13968"/>
    </source>
</evidence>
<dbReference type="EMBL" id="JBJKBG010000005">
    <property type="protein sequence ID" value="KAL3738312.1"/>
    <property type="molecule type" value="Genomic_DNA"/>
</dbReference>
<sequence>MTFGSIPDLWNKWNIRGFVILSLLLQVFLILCAPLRKKIVNPHIVYLFQGKLFAHAIEVDGALQAFWVSFLLLHLGDPNNITAFSLEDNSLWRRHLLSLIFQVSITIYVFVQVFPSDRSLMIPTMLVFLFGIIKILERILALNLSSLPRLKESMLTTKEVTSDAYSKPNEELKDLGYVYSNEEETKIAESIVVKHAYYFFQIFKFFIIDSFYTSEERLISCTYFSEVSAVDALRVISVELNFIYETLHTKALTVRSKWSYIFRFIAFIDVAMAFVLFNCFKKHQLPKLDVEITYILLFGRIALDVINLFILIFSDWTIARIMHYKRGPSKLDSFLHGLLSTTDNVRKPRFATWKAKPNTNATYTVLHTPFIFRRWSESICTCNVFFAFLKKNQTKMPHTAEKIISCFHQIMGKVIDRNLSIYSAFPRYVFKNPLIKKLWIFISKR</sequence>
<feature type="transmembrane region" description="Helical" evidence="1">
    <location>
        <begin position="120"/>
        <end position="141"/>
    </location>
</feature>